<gene>
    <name evidence="4" type="ORF">ACFQS1_16240</name>
</gene>
<dbReference type="PANTHER" id="PTHR45527">
    <property type="entry name" value="NONRIBOSOMAL PEPTIDE SYNTHETASE"/>
    <property type="match status" value="1"/>
</dbReference>
<dbReference type="PANTHER" id="PTHR45527:SF1">
    <property type="entry name" value="FATTY ACID SYNTHASE"/>
    <property type="match status" value="1"/>
</dbReference>
<dbReference type="InterPro" id="IPR009081">
    <property type="entry name" value="PP-bd_ACP"/>
</dbReference>
<feature type="domain" description="Carrier" evidence="3">
    <location>
        <begin position="2"/>
        <end position="77"/>
    </location>
</feature>
<keyword evidence="1" id="KW-0596">Phosphopantetheine</keyword>
<evidence type="ECO:0000256" key="2">
    <source>
        <dbReference type="ARBA" id="ARBA00022553"/>
    </source>
</evidence>
<name>A0ABW2HRN1_9ACTN</name>
<dbReference type="RefSeq" id="WP_378968763.1">
    <property type="nucleotide sequence ID" value="NZ_JBHTBJ010000010.1"/>
</dbReference>
<dbReference type="EMBL" id="JBHTBJ010000010">
    <property type="protein sequence ID" value="MFC7275539.1"/>
    <property type="molecule type" value="Genomic_DNA"/>
</dbReference>
<organism evidence="4 5">
    <name type="scientific">Paractinoplanes rhizophilus</name>
    <dbReference type="NCBI Taxonomy" id="1416877"/>
    <lineage>
        <taxon>Bacteria</taxon>
        <taxon>Bacillati</taxon>
        <taxon>Actinomycetota</taxon>
        <taxon>Actinomycetes</taxon>
        <taxon>Micromonosporales</taxon>
        <taxon>Micromonosporaceae</taxon>
        <taxon>Paractinoplanes</taxon>
    </lineage>
</organism>
<dbReference type="InterPro" id="IPR006162">
    <property type="entry name" value="Ppantetheine_attach_site"/>
</dbReference>
<evidence type="ECO:0000313" key="4">
    <source>
        <dbReference type="EMBL" id="MFC7275539.1"/>
    </source>
</evidence>
<keyword evidence="2" id="KW-0597">Phosphoprotein</keyword>
<dbReference type="Pfam" id="PF00550">
    <property type="entry name" value="PP-binding"/>
    <property type="match status" value="1"/>
</dbReference>
<evidence type="ECO:0000313" key="5">
    <source>
        <dbReference type="Proteomes" id="UP001596548"/>
    </source>
</evidence>
<reference evidence="5" key="1">
    <citation type="journal article" date="2019" name="Int. J. Syst. Evol. Microbiol.">
        <title>The Global Catalogue of Microorganisms (GCM) 10K type strain sequencing project: providing services to taxonomists for standard genome sequencing and annotation.</title>
        <authorList>
            <consortium name="The Broad Institute Genomics Platform"/>
            <consortium name="The Broad Institute Genome Sequencing Center for Infectious Disease"/>
            <person name="Wu L."/>
            <person name="Ma J."/>
        </authorList>
    </citation>
    <scope>NUCLEOTIDE SEQUENCE [LARGE SCALE GENOMIC DNA]</scope>
    <source>
        <strain evidence="5">XZYJT-10</strain>
    </source>
</reference>
<proteinExistence type="predicted"/>
<dbReference type="PROSITE" id="PS00012">
    <property type="entry name" value="PHOSPHOPANTETHEINE"/>
    <property type="match status" value="1"/>
</dbReference>
<dbReference type="PROSITE" id="PS50075">
    <property type="entry name" value="CARRIER"/>
    <property type="match status" value="1"/>
</dbReference>
<accession>A0ABW2HRN1</accession>
<protein>
    <submittedName>
        <fullName evidence="4">Phosphopantetheine-binding protein</fullName>
    </submittedName>
</protein>
<dbReference type="InterPro" id="IPR036736">
    <property type="entry name" value="ACP-like_sf"/>
</dbReference>
<dbReference type="SMART" id="SM00823">
    <property type="entry name" value="PKS_PP"/>
    <property type="match status" value="1"/>
</dbReference>
<comment type="caution">
    <text evidence="4">The sequence shown here is derived from an EMBL/GenBank/DDBJ whole genome shotgun (WGS) entry which is preliminary data.</text>
</comment>
<dbReference type="SUPFAM" id="SSF47336">
    <property type="entry name" value="ACP-like"/>
    <property type="match status" value="1"/>
</dbReference>
<sequence>MTAAAQVDAFIRNALAEILDLDEIYPDDQLLDLGLDSLAAARLVARVRDHTGHELPLRVVFAFHTVAELTEALTQALAQTAPVGHADD</sequence>
<keyword evidence="5" id="KW-1185">Reference proteome</keyword>
<dbReference type="Proteomes" id="UP001596548">
    <property type="component" value="Unassembled WGS sequence"/>
</dbReference>
<dbReference type="Gene3D" id="1.10.1200.10">
    <property type="entry name" value="ACP-like"/>
    <property type="match status" value="1"/>
</dbReference>
<evidence type="ECO:0000259" key="3">
    <source>
        <dbReference type="PROSITE" id="PS50075"/>
    </source>
</evidence>
<evidence type="ECO:0000256" key="1">
    <source>
        <dbReference type="ARBA" id="ARBA00022450"/>
    </source>
</evidence>
<dbReference type="InterPro" id="IPR020806">
    <property type="entry name" value="PKS_PP-bd"/>
</dbReference>